<comment type="caution">
    <text evidence="2">The sequence shown here is derived from an EMBL/GenBank/DDBJ whole genome shotgun (WGS) entry which is preliminary data.</text>
</comment>
<protein>
    <submittedName>
        <fullName evidence="2">Uncharacterized protein</fullName>
    </submittedName>
</protein>
<dbReference type="EMBL" id="JASPKY010000726">
    <property type="protein sequence ID" value="KAK9686147.1"/>
    <property type="molecule type" value="Genomic_DNA"/>
</dbReference>
<feature type="transmembrane region" description="Helical" evidence="1">
    <location>
        <begin position="163"/>
        <end position="185"/>
    </location>
</feature>
<accession>A0AAW1IAD4</accession>
<dbReference type="AlphaFoldDB" id="A0AAW1IAD4"/>
<reference evidence="2 3" key="1">
    <citation type="journal article" date="2024" name="BMC Genomics">
        <title>De novo assembly and annotation of Popillia japonica's genome with initial clues to its potential as an invasive pest.</title>
        <authorList>
            <person name="Cucini C."/>
            <person name="Boschi S."/>
            <person name="Funari R."/>
            <person name="Cardaioli E."/>
            <person name="Iannotti N."/>
            <person name="Marturano G."/>
            <person name="Paoli F."/>
            <person name="Bruttini M."/>
            <person name="Carapelli A."/>
            <person name="Frati F."/>
            <person name="Nardi F."/>
        </authorList>
    </citation>
    <scope>NUCLEOTIDE SEQUENCE [LARGE SCALE GENOMIC DNA]</scope>
    <source>
        <strain evidence="2">DMR45628</strain>
    </source>
</reference>
<evidence type="ECO:0000313" key="2">
    <source>
        <dbReference type="EMBL" id="KAK9686147.1"/>
    </source>
</evidence>
<name>A0AAW1IAD4_POPJA</name>
<keyword evidence="3" id="KW-1185">Reference proteome</keyword>
<keyword evidence="1" id="KW-1133">Transmembrane helix</keyword>
<evidence type="ECO:0000256" key="1">
    <source>
        <dbReference type="SAM" id="Phobius"/>
    </source>
</evidence>
<organism evidence="2 3">
    <name type="scientific">Popillia japonica</name>
    <name type="common">Japanese beetle</name>
    <dbReference type="NCBI Taxonomy" id="7064"/>
    <lineage>
        <taxon>Eukaryota</taxon>
        <taxon>Metazoa</taxon>
        <taxon>Ecdysozoa</taxon>
        <taxon>Arthropoda</taxon>
        <taxon>Hexapoda</taxon>
        <taxon>Insecta</taxon>
        <taxon>Pterygota</taxon>
        <taxon>Neoptera</taxon>
        <taxon>Endopterygota</taxon>
        <taxon>Coleoptera</taxon>
        <taxon>Polyphaga</taxon>
        <taxon>Scarabaeiformia</taxon>
        <taxon>Scarabaeidae</taxon>
        <taxon>Rutelinae</taxon>
        <taxon>Popillia</taxon>
    </lineage>
</organism>
<keyword evidence="1" id="KW-0812">Transmembrane</keyword>
<sequence length="198" mass="23689">MEHHFFNIEELPTSLKLINRKKNTENEKVNFRDDIKWIRVNEFGSYFYKTSYEEKENEKVNFRDDIKWIRVNEFGSYFYKTSYEENAPFKKVNILLKRPGLLPSLNMKLSKITEKTESLSQEKLDNIKAQLQFIDEKDKWFYEQFLESDVTNPLKLLYFHIHFLDFLICGAVLNCIATIQIIVIFSADNINSANYIRT</sequence>
<gene>
    <name evidence="2" type="ORF">QE152_g37413</name>
</gene>
<proteinExistence type="predicted"/>
<evidence type="ECO:0000313" key="3">
    <source>
        <dbReference type="Proteomes" id="UP001458880"/>
    </source>
</evidence>
<dbReference type="Proteomes" id="UP001458880">
    <property type="component" value="Unassembled WGS sequence"/>
</dbReference>
<keyword evidence="1" id="KW-0472">Membrane</keyword>